<accession>A8MZU3</accession>
<dbReference type="OrthoDB" id="288942at2759"/>
<dbReference type="InParanoid" id="A8MZU3"/>
<feature type="compositionally biased region" description="Polar residues" evidence="1">
    <location>
        <begin position="1"/>
        <end position="11"/>
    </location>
</feature>
<dbReference type="eggNOG" id="ENOG502S7C4">
    <property type="taxonomic scope" value="Eukaryota"/>
</dbReference>
<protein>
    <submittedName>
        <fullName evidence="2">Uncharacterized protein</fullName>
    </submittedName>
</protein>
<comment type="caution">
    <text evidence="2">The sequence shown here is derived from an EMBL/GenBank/DDBJ whole genome shotgun (WGS) entry which is preliminary data.</text>
</comment>
<feature type="region of interest" description="Disordered" evidence="1">
    <location>
        <begin position="1"/>
        <end position="38"/>
    </location>
</feature>
<sequence length="536" mass="60234">MDTDSPASSMDATMGQPALTVEDQPAADFSPSSSNKTKSIDIDIDIDLSPAKVNPQDQSILYHTLPLELRRQIFIAYFTSYSHPSKPYRFLSYYYRPGHTAPKCTDVALLRVCRRVYAEARELVWHKDTGNGEESFWIGSAERRPRSHRLEFGGGERYHWDSDVQVDPEEEASQFLDDVAGWEINDEDIHVGEMWDQLAQSHTSIAGDPAVGQVAEELLAGGPDVPMFLGHLDAEASDEVVVADEPDASVSGASDQMGDGGSPSVDFVEEDGDGWATEEEAQFTDSDADDSDSGSALYADGFIDVDHDDAIFDDISDNLNIIGHYDIIMDLHSIDHPRQSRRTSLFTPSQWSKITKIQIFPQMYACKSYEFAAFFTSVPELQPKTVVITIRYTDWWWWERDNALDLTIAPPSTEMYFPPSVETLVLELETIEKKKGELEAHIRDVIRGKEGWKWKRFDGECLELDVGDLSEDEALKRMAQWEWMGPTKFNGANGPGYEHHPEGNEMKYIVRALIFKALPSKEGLEKIPEVATEGKV</sequence>
<evidence type="ECO:0000313" key="2">
    <source>
        <dbReference type="EMBL" id="EAU93519.1"/>
    </source>
</evidence>
<keyword evidence="3" id="KW-1185">Reference proteome</keyword>
<name>A8MZU3_COPC7</name>
<gene>
    <name evidence="2" type="ORF">CC1G_02749</name>
</gene>
<dbReference type="KEGG" id="cci:CC1G_02749"/>
<dbReference type="PANTHER" id="PTHR38790">
    <property type="entry name" value="2EXR DOMAIN-CONTAINING PROTEIN-RELATED"/>
    <property type="match status" value="1"/>
</dbReference>
<evidence type="ECO:0000256" key="1">
    <source>
        <dbReference type="SAM" id="MobiDB-lite"/>
    </source>
</evidence>
<dbReference type="PANTHER" id="PTHR38790:SF4">
    <property type="entry name" value="2EXR DOMAIN-CONTAINING PROTEIN"/>
    <property type="match status" value="1"/>
</dbReference>
<dbReference type="STRING" id="240176.A8MZU3"/>
<dbReference type="GeneID" id="6004698"/>
<proteinExistence type="predicted"/>
<dbReference type="VEuPathDB" id="FungiDB:CC1G_02749"/>
<reference evidence="2 3" key="1">
    <citation type="journal article" date="2010" name="Proc. Natl. Acad. Sci. U.S.A.">
        <title>Insights into evolution of multicellular fungi from the assembled chromosomes of the mushroom Coprinopsis cinerea (Coprinus cinereus).</title>
        <authorList>
            <person name="Stajich J.E."/>
            <person name="Wilke S.K."/>
            <person name="Ahren D."/>
            <person name="Au C.H."/>
            <person name="Birren B.W."/>
            <person name="Borodovsky M."/>
            <person name="Burns C."/>
            <person name="Canback B."/>
            <person name="Casselton L.A."/>
            <person name="Cheng C.K."/>
            <person name="Deng J."/>
            <person name="Dietrich F.S."/>
            <person name="Fargo D.C."/>
            <person name="Farman M.L."/>
            <person name="Gathman A.C."/>
            <person name="Goldberg J."/>
            <person name="Guigo R."/>
            <person name="Hoegger P.J."/>
            <person name="Hooker J.B."/>
            <person name="Huggins A."/>
            <person name="James T.Y."/>
            <person name="Kamada T."/>
            <person name="Kilaru S."/>
            <person name="Kodira C."/>
            <person name="Kues U."/>
            <person name="Kupfer D."/>
            <person name="Kwan H.S."/>
            <person name="Lomsadze A."/>
            <person name="Li W."/>
            <person name="Lilly W.W."/>
            <person name="Ma L.J."/>
            <person name="Mackey A.J."/>
            <person name="Manning G."/>
            <person name="Martin F."/>
            <person name="Muraguchi H."/>
            <person name="Natvig D.O."/>
            <person name="Palmerini H."/>
            <person name="Ramesh M.A."/>
            <person name="Rehmeyer C.J."/>
            <person name="Roe B.A."/>
            <person name="Shenoy N."/>
            <person name="Stanke M."/>
            <person name="Ter-Hovhannisyan V."/>
            <person name="Tunlid A."/>
            <person name="Velagapudi R."/>
            <person name="Vision T.J."/>
            <person name="Zeng Q."/>
            <person name="Zolan M.E."/>
            <person name="Pukkila P.J."/>
        </authorList>
    </citation>
    <scope>NUCLEOTIDE SEQUENCE [LARGE SCALE GENOMIC DNA]</scope>
    <source>
        <strain evidence="3">Okayama-7 / 130 / ATCC MYA-4618 / FGSC 9003</strain>
    </source>
</reference>
<dbReference type="Proteomes" id="UP000001861">
    <property type="component" value="Unassembled WGS sequence"/>
</dbReference>
<dbReference type="AlphaFoldDB" id="A8MZU3"/>
<dbReference type="EMBL" id="AACS02000001">
    <property type="protein sequence ID" value="EAU93519.1"/>
    <property type="molecule type" value="Genomic_DNA"/>
</dbReference>
<dbReference type="RefSeq" id="XP_001828168.1">
    <property type="nucleotide sequence ID" value="XM_001828116.2"/>
</dbReference>
<organism evidence="2 3">
    <name type="scientific">Coprinopsis cinerea (strain Okayama-7 / 130 / ATCC MYA-4618 / FGSC 9003)</name>
    <name type="common">Inky cap fungus</name>
    <name type="synonym">Hormographiella aspergillata</name>
    <dbReference type="NCBI Taxonomy" id="240176"/>
    <lineage>
        <taxon>Eukaryota</taxon>
        <taxon>Fungi</taxon>
        <taxon>Dikarya</taxon>
        <taxon>Basidiomycota</taxon>
        <taxon>Agaricomycotina</taxon>
        <taxon>Agaricomycetes</taxon>
        <taxon>Agaricomycetidae</taxon>
        <taxon>Agaricales</taxon>
        <taxon>Agaricineae</taxon>
        <taxon>Psathyrellaceae</taxon>
        <taxon>Coprinopsis</taxon>
    </lineage>
</organism>
<evidence type="ECO:0000313" key="3">
    <source>
        <dbReference type="Proteomes" id="UP000001861"/>
    </source>
</evidence>